<dbReference type="GO" id="GO:0016747">
    <property type="term" value="F:acyltransferase activity, transferring groups other than amino-acyl groups"/>
    <property type="evidence" value="ECO:0007669"/>
    <property type="project" value="InterPro"/>
</dbReference>
<accession>A0AA95NC07</accession>
<dbReference type="Pfam" id="PF01757">
    <property type="entry name" value="Acyl_transf_3"/>
    <property type="match status" value="1"/>
</dbReference>
<dbReference type="KEGG" id="pais:PFX98_20930"/>
<name>A0AA95NC07_9BURK</name>
<organism evidence="3 4">
    <name type="scientific">Paucibacter sediminis</name>
    <dbReference type="NCBI Taxonomy" id="3019553"/>
    <lineage>
        <taxon>Bacteria</taxon>
        <taxon>Pseudomonadati</taxon>
        <taxon>Pseudomonadota</taxon>
        <taxon>Betaproteobacteria</taxon>
        <taxon>Burkholderiales</taxon>
        <taxon>Sphaerotilaceae</taxon>
        <taxon>Roseateles</taxon>
    </lineage>
</organism>
<feature type="domain" description="Acyltransferase 3" evidence="2">
    <location>
        <begin position="13"/>
        <end position="318"/>
    </location>
</feature>
<evidence type="ECO:0000313" key="4">
    <source>
        <dbReference type="Proteomes" id="UP001177769"/>
    </source>
</evidence>
<dbReference type="RefSeq" id="WP_285232417.1">
    <property type="nucleotide sequence ID" value="NZ_CP116346.1"/>
</dbReference>
<evidence type="ECO:0000259" key="2">
    <source>
        <dbReference type="Pfam" id="PF01757"/>
    </source>
</evidence>
<sequence>MSTQTPPNAPRLAEIDALRGVAAMMVMLFHYTTRFRQLYPGDTEASVSLPWGHLGVNLFFIISGFVIFMTLDRTRRPLDFVVSRFSRLYPVYWVAVGLTFVVVTLVGLPGKEVSPLHAVLNLLMFHALGRIPHVDSVYWTLEVELLFYLGMFLLYRAGRLAQVHQAIWLMLGLRLAYYLALELWGVDLPWILFRVTILAYLPWFALGICAFQLARATGLRSSRLPLGSAAAAIATLCIVDTPFKGVLAFLLAAIVWLAATGHLPLLRLRPLVWLGAISYPLYLVHENIGWALQRVLLAHGVAYDLTVLAAVTLSLLLAHLLHRSIELPAMTAIRQWYAHRHTQPS</sequence>
<feature type="transmembrane region" description="Helical" evidence="1">
    <location>
        <begin position="137"/>
        <end position="155"/>
    </location>
</feature>
<dbReference type="InterPro" id="IPR050879">
    <property type="entry name" value="Acyltransferase_3"/>
</dbReference>
<keyword evidence="3" id="KW-0808">Transferase</keyword>
<dbReference type="PANTHER" id="PTHR23028">
    <property type="entry name" value="ACETYLTRANSFERASE"/>
    <property type="match status" value="1"/>
</dbReference>
<keyword evidence="1" id="KW-1133">Transmembrane helix</keyword>
<evidence type="ECO:0000256" key="1">
    <source>
        <dbReference type="SAM" id="Phobius"/>
    </source>
</evidence>
<feature type="transmembrane region" description="Helical" evidence="1">
    <location>
        <begin position="167"/>
        <end position="185"/>
    </location>
</feature>
<protein>
    <submittedName>
        <fullName evidence="3">Acyltransferase</fullName>
    </submittedName>
</protein>
<dbReference type="GO" id="GO:0016020">
    <property type="term" value="C:membrane"/>
    <property type="evidence" value="ECO:0007669"/>
    <property type="project" value="TreeGrafter"/>
</dbReference>
<keyword evidence="4" id="KW-1185">Reference proteome</keyword>
<gene>
    <name evidence="3" type="ORF">PFX98_20930</name>
</gene>
<feature type="transmembrane region" description="Helical" evidence="1">
    <location>
        <begin position="265"/>
        <end position="284"/>
    </location>
</feature>
<dbReference type="GO" id="GO:0000271">
    <property type="term" value="P:polysaccharide biosynthetic process"/>
    <property type="evidence" value="ECO:0007669"/>
    <property type="project" value="TreeGrafter"/>
</dbReference>
<feature type="transmembrane region" description="Helical" evidence="1">
    <location>
        <begin position="296"/>
        <end position="321"/>
    </location>
</feature>
<dbReference type="EMBL" id="CP116346">
    <property type="protein sequence ID" value="WIT11335.1"/>
    <property type="molecule type" value="Genomic_DNA"/>
</dbReference>
<feature type="transmembrane region" description="Helical" evidence="1">
    <location>
        <begin position="51"/>
        <end position="71"/>
    </location>
</feature>
<dbReference type="AlphaFoldDB" id="A0AA95NC07"/>
<feature type="transmembrane region" description="Helical" evidence="1">
    <location>
        <begin position="91"/>
        <end position="110"/>
    </location>
</feature>
<dbReference type="PANTHER" id="PTHR23028:SF131">
    <property type="entry name" value="BLR2367 PROTEIN"/>
    <property type="match status" value="1"/>
</dbReference>
<feature type="transmembrane region" description="Helical" evidence="1">
    <location>
        <begin position="226"/>
        <end position="259"/>
    </location>
</feature>
<dbReference type="InterPro" id="IPR002656">
    <property type="entry name" value="Acyl_transf_3_dom"/>
</dbReference>
<keyword evidence="1" id="KW-0472">Membrane</keyword>
<evidence type="ECO:0000313" key="3">
    <source>
        <dbReference type="EMBL" id="WIT11335.1"/>
    </source>
</evidence>
<keyword evidence="1" id="KW-0812">Transmembrane</keyword>
<keyword evidence="3" id="KW-0012">Acyltransferase</keyword>
<feature type="transmembrane region" description="Helical" evidence="1">
    <location>
        <begin position="191"/>
        <end position="214"/>
    </location>
</feature>
<dbReference type="Proteomes" id="UP001177769">
    <property type="component" value="Chromosome"/>
</dbReference>
<proteinExistence type="predicted"/>
<reference evidence="3" key="1">
    <citation type="submission" date="2023-01" db="EMBL/GenBank/DDBJ databases">
        <title>Whole genome sequence of Paucibacter sp. S2-9 isolated from pond sediment.</title>
        <authorList>
            <person name="Jung J.Y."/>
        </authorList>
    </citation>
    <scope>NUCLEOTIDE SEQUENCE</scope>
    <source>
        <strain evidence="3">S2-9</strain>
    </source>
</reference>